<keyword evidence="4" id="KW-1185">Reference proteome</keyword>
<gene>
    <name evidence="3" type="ORF">N320_05490</name>
</gene>
<name>A0A091GS41_BUCRH</name>
<dbReference type="GO" id="GO:0010824">
    <property type="term" value="P:regulation of centrosome duplication"/>
    <property type="evidence" value="ECO:0007669"/>
    <property type="project" value="TreeGrafter"/>
</dbReference>
<feature type="region of interest" description="Disordered" evidence="2">
    <location>
        <begin position="369"/>
        <end position="393"/>
    </location>
</feature>
<evidence type="ECO:0000313" key="4">
    <source>
        <dbReference type="Proteomes" id="UP000054064"/>
    </source>
</evidence>
<reference evidence="3 4" key="1">
    <citation type="submission" date="2014-04" db="EMBL/GenBank/DDBJ databases">
        <title>Genome evolution of avian class.</title>
        <authorList>
            <person name="Zhang G."/>
            <person name="Li C."/>
        </authorList>
    </citation>
    <scope>NUCLEOTIDE SEQUENCE [LARGE SCALE GENOMIC DNA]</scope>
    <source>
        <strain evidence="3">BGI_N320</strain>
    </source>
</reference>
<feature type="non-terminal residue" evidence="3">
    <location>
        <position position="1004"/>
    </location>
</feature>
<feature type="region of interest" description="Disordered" evidence="2">
    <location>
        <begin position="173"/>
        <end position="221"/>
    </location>
</feature>
<feature type="coiled-coil region" evidence="1">
    <location>
        <begin position="731"/>
        <end position="1002"/>
    </location>
</feature>
<dbReference type="PANTHER" id="PTHR31540:SF1">
    <property type="entry name" value="CENTROSOMAL PROTEIN OF 131 KDA"/>
    <property type="match status" value="1"/>
</dbReference>
<feature type="non-terminal residue" evidence="3">
    <location>
        <position position="1"/>
    </location>
</feature>
<feature type="compositionally biased region" description="Basic residues" evidence="2">
    <location>
        <begin position="319"/>
        <end position="329"/>
    </location>
</feature>
<dbReference type="Proteomes" id="UP000054064">
    <property type="component" value="Unassembled WGS sequence"/>
</dbReference>
<dbReference type="InterPro" id="IPR030465">
    <property type="entry name" value="CEP131"/>
</dbReference>
<dbReference type="PANTHER" id="PTHR31540">
    <property type="entry name" value="CENTROSOMAL PROTEIN OF 131 KDA"/>
    <property type="match status" value="1"/>
</dbReference>
<feature type="compositionally biased region" description="Polar residues" evidence="2">
    <location>
        <begin position="173"/>
        <end position="190"/>
    </location>
</feature>
<keyword evidence="1" id="KW-0175">Coiled coil</keyword>
<dbReference type="EMBL" id="KL511031">
    <property type="protein sequence ID" value="KFO86421.1"/>
    <property type="molecule type" value="Genomic_DNA"/>
</dbReference>
<feature type="region of interest" description="Disordered" evidence="2">
    <location>
        <begin position="315"/>
        <end position="344"/>
    </location>
</feature>
<evidence type="ECO:0000256" key="2">
    <source>
        <dbReference type="SAM" id="MobiDB-lite"/>
    </source>
</evidence>
<evidence type="ECO:0000256" key="1">
    <source>
        <dbReference type="SAM" id="Coils"/>
    </source>
</evidence>
<dbReference type="GO" id="GO:0034451">
    <property type="term" value="C:centriolar satellite"/>
    <property type="evidence" value="ECO:0007669"/>
    <property type="project" value="TreeGrafter"/>
</dbReference>
<evidence type="ECO:0000313" key="3">
    <source>
        <dbReference type="EMBL" id="KFO86421.1"/>
    </source>
</evidence>
<feature type="compositionally biased region" description="Low complexity" evidence="2">
    <location>
        <begin position="191"/>
        <end position="209"/>
    </location>
</feature>
<proteinExistence type="predicted"/>
<dbReference type="GO" id="GO:0035735">
    <property type="term" value="P:intraciliary transport involved in cilium assembly"/>
    <property type="evidence" value="ECO:0007669"/>
    <property type="project" value="InterPro"/>
</dbReference>
<dbReference type="AlphaFoldDB" id="A0A091GS41"/>
<protein>
    <submittedName>
        <fullName evidence="3">5-azacytidine-induced protein 1</fullName>
    </submittedName>
</protein>
<feature type="compositionally biased region" description="Low complexity" evidence="2">
    <location>
        <begin position="12"/>
        <end position="21"/>
    </location>
</feature>
<feature type="coiled-coil region" evidence="1">
    <location>
        <begin position="526"/>
        <end position="553"/>
    </location>
</feature>
<feature type="compositionally biased region" description="Polar residues" evidence="2">
    <location>
        <begin position="334"/>
        <end position="344"/>
    </location>
</feature>
<dbReference type="GO" id="GO:0005929">
    <property type="term" value="C:cilium"/>
    <property type="evidence" value="ECO:0007669"/>
    <property type="project" value="GOC"/>
</dbReference>
<feature type="compositionally biased region" description="Pro residues" evidence="2">
    <location>
        <begin position="1"/>
        <end position="11"/>
    </location>
</feature>
<accession>A0A091GS41</accession>
<organism evidence="3 4">
    <name type="scientific">Buceros rhinoceros silvestris</name>
    <dbReference type="NCBI Taxonomy" id="175836"/>
    <lineage>
        <taxon>Eukaryota</taxon>
        <taxon>Metazoa</taxon>
        <taxon>Chordata</taxon>
        <taxon>Craniata</taxon>
        <taxon>Vertebrata</taxon>
        <taxon>Euteleostomi</taxon>
        <taxon>Archelosauria</taxon>
        <taxon>Archosauria</taxon>
        <taxon>Dinosauria</taxon>
        <taxon>Saurischia</taxon>
        <taxon>Theropoda</taxon>
        <taxon>Coelurosauria</taxon>
        <taxon>Aves</taxon>
        <taxon>Neognathae</taxon>
        <taxon>Neoaves</taxon>
        <taxon>Telluraves</taxon>
        <taxon>Coraciimorphae</taxon>
        <taxon>Bucerotiformes</taxon>
        <taxon>Bucerotidae</taxon>
        <taxon>Buceros</taxon>
    </lineage>
</organism>
<feature type="compositionally biased region" description="Basic and acidic residues" evidence="2">
    <location>
        <begin position="376"/>
        <end position="391"/>
    </location>
</feature>
<feature type="region of interest" description="Disordered" evidence="2">
    <location>
        <begin position="1"/>
        <end position="21"/>
    </location>
</feature>
<sequence>VVLALPGPPAPVARRPGSASAAKLMARSVSVSADGKLKRNTLEDAGSRAMNNLRRSNSTTQVNQRVNSTHRKKPASLSKTSLEKKTTWNILDDQPRAFPVPPGPRGVEPSVGMRRKEAAVLLAANFTANNRSNKGAMGNCVTTMVHNNYSTSEKGPAPKSSNQAPSSLNNVVKATSNEEGESSSFVKSQKNFSSNNIMTRNNNNSSSSSLPRRKEVTEEEAERAVTIQRGYRRHSQRHRAAAAALGRLLASKREERQQRMEEGNILDLHERKDKERRKIREEKARLARCAAIQELHQKRAQKALDAKGLTEEDPVLVKASRRGAKKKPAKAASTRNSSPASSVTKANNAEANFYSVAAEAEEKGLVDLSSVPSQEPRAEDKLQDVSSRETGGEDLETVVTAGSRVPSKVTLNELLDTLRLLEEEPELLPPPKLLKKDRHAWVDGEPSSNSLTADNLEKFGKLNHSPGVPEDGALLSEAKLQSIISFLDEMEKSEQERPRSAASATQREGLLLEEELAHLEQASAVATEVTSNIMRLKLEVEEKKRAISLLQTALAQQRELTVGPVQQTEKELGHQLQLQREQYEAAIQRHLAFIDQLIDDKKVLRKTCLARAVRVACLSLLHGRVPRLAGASLKLSPFASKQEIKKLKELMSATEKIRREKWIDEKTKKIKEIRLEPEIQKLIAKHKQDIRKLKMLHEAELLQSDERAAQRYGQQAEGLRGPGPVPEAAVSLRCEQQLEQEEQALQQQRRRLYAEVAEEKERLSQQAARQRVEAEELRRQLEASSSALTRALKEEYAKEKEEQERRHQAEVKMLKEQLEVEKQAWEASYVKKEEAWLLSRERELREEVRKERDKEIELVIERLEADMSSAKEECERAAESRIKRIRDKYEVELQELERSERKLQERCNELKGRLAELEGESVRLQGLLKHKEQEVEEIRKVRDQLAQERSSLAEEIRQEFSERLVGTEEENKQLKAELAEMRARQRLELERVAREKEQELEEVH</sequence>